<name>A0A316I025_9GAMM</name>
<dbReference type="EMBL" id="QGHC01000008">
    <property type="protein sequence ID" value="PWK85803.1"/>
    <property type="molecule type" value="Genomic_DNA"/>
</dbReference>
<keyword evidence="3" id="KW-1185">Reference proteome</keyword>
<evidence type="ECO:0000313" key="2">
    <source>
        <dbReference type="EMBL" id="PWK85803.1"/>
    </source>
</evidence>
<keyword evidence="1" id="KW-0175">Coiled coil</keyword>
<evidence type="ECO:0000313" key="3">
    <source>
        <dbReference type="Proteomes" id="UP000245812"/>
    </source>
</evidence>
<feature type="coiled-coil region" evidence="1">
    <location>
        <begin position="7"/>
        <end position="36"/>
    </location>
</feature>
<proteinExistence type="predicted"/>
<dbReference type="AlphaFoldDB" id="A0A316I025"/>
<evidence type="ECO:0008006" key="4">
    <source>
        <dbReference type="Google" id="ProtNLM"/>
    </source>
</evidence>
<gene>
    <name evidence="2" type="ORF">C7456_10898</name>
</gene>
<evidence type="ECO:0000256" key="1">
    <source>
        <dbReference type="SAM" id="Coils"/>
    </source>
</evidence>
<accession>A0A316I025</accession>
<organism evidence="2 3">
    <name type="scientific">Fulvimonas soli</name>
    <dbReference type="NCBI Taxonomy" id="155197"/>
    <lineage>
        <taxon>Bacteria</taxon>
        <taxon>Pseudomonadati</taxon>
        <taxon>Pseudomonadota</taxon>
        <taxon>Gammaproteobacteria</taxon>
        <taxon>Lysobacterales</taxon>
        <taxon>Rhodanobacteraceae</taxon>
        <taxon>Fulvimonas</taxon>
    </lineage>
</organism>
<sequence>MPANRTSAELLLRLTAAQAERDRLKLENALLRMELMRHGSGGLQIRAVERRLAQLLKRNGRLPQNQT</sequence>
<dbReference type="RefSeq" id="WP_109723933.1">
    <property type="nucleotide sequence ID" value="NZ_MSZV01000089.1"/>
</dbReference>
<dbReference type="Proteomes" id="UP000245812">
    <property type="component" value="Unassembled WGS sequence"/>
</dbReference>
<comment type="caution">
    <text evidence="2">The sequence shown here is derived from an EMBL/GenBank/DDBJ whole genome shotgun (WGS) entry which is preliminary data.</text>
</comment>
<reference evidence="2 3" key="1">
    <citation type="submission" date="2018-05" db="EMBL/GenBank/DDBJ databases">
        <title>Genomic Encyclopedia of Type Strains, Phase IV (KMG-IV): sequencing the most valuable type-strain genomes for metagenomic binning, comparative biology and taxonomic classification.</title>
        <authorList>
            <person name="Goeker M."/>
        </authorList>
    </citation>
    <scope>NUCLEOTIDE SEQUENCE [LARGE SCALE GENOMIC DNA]</scope>
    <source>
        <strain evidence="2 3">DSM 14263</strain>
    </source>
</reference>
<protein>
    <recommendedName>
        <fullName evidence="4">Transposase</fullName>
    </recommendedName>
</protein>